<dbReference type="Proteomes" id="UP000809273">
    <property type="component" value="Unassembled WGS sequence"/>
</dbReference>
<evidence type="ECO:0000256" key="1">
    <source>
        <dbReference type="SAM" id="MobiDB-lite"/>
    </source>
</evidence>
<dbReference type="InterPro" id="IPR025524">
    <property type="entry name" value="DUF4412"/>
</dbReference>
<dbReference type="PROSITE" id="PS51257">
    <property type="entry name" value="PROKAR_LIPOPROTEIN"/>
    <property type="match status" value="1"/>
</dbReference>
<protein>
    <submittedName>
        <fullName evidence="3">DUF4412 domain-containing protein</fullName>
    </submittedName>
</protein>
<dbReference type="Pfam" id="PF14371">
    <property type="entry name" value="DUF4412"/>
    <property type="match status" value="1"/>
</dbReference>
<gene>
    <name evidence="3" type="ORF">JW984_15850</name>
</gene>
<name>A0A9D8KH45_9DELT</name>
<proteinExistence type="predicted"/>
<evidence type="ECO:0000313" key="4">
    <source>
        <dbReference type="Proteomes" id="UP000809273"/>
    </source>
</evidence>
<feature type="domain" description="DUF4412" evidence="2">
    <location>
        <begin position="90"/>
        <end position="196"/>
    </location>
</feature>
<evidence type="ECO:0000313" key="3">
    <source>
        <dbReference type="EMBL" id="MBN1574671.1"/>
    </source>
</evidence>
<feature type="region of interest" description="Disordered" evidence="1">
    <location>
        <begin position="35"/>
        <end position="56"/>
    </location>
</feature>
<accession>A0A9D8KH45</accession>
<evidence type="ECO:0000259" key="2">
    <source>
        <dbReference type="Pfam" id="PF14371"/>
    </source>
</evidence>
<dbReference type="EMBL" id="JAFGIX010000086">
    <property type="protein sequence ID" value="MBN1574671.1"/>
    <property type="molecule type" value="Genomic_DNA"/>
</dbReference>
<reference evidence="3" key="1">
    <citation type="journal article" date="2021" name="Environ. Microbiol.">
        <title>Genomic characterization of three novel Desulfobacterota classes expand the metabolic and phylogenetic diversity of the phylum.</title>
        <authorList>
            <person name="Murphy C.L."/>
            <person name="Biggerstaff J."/>
            <person name="Eichhorn A."/>
            <person name="Ewing E."/>
            <person name="Shahan R."/>
            <person name="Soriano D."/>
            <person name="Stewart S."/>
            <person name="VanMol K."/>
            <person name="Walker R."/>
            <person name="Walters P."/>
            <person name="Elshahed M.S."/>
            <person name="Youssef N.H."/>
        </authorList>
    </citation>
    <scope>NUCLEOTIDE SEQUENCE</scope>
    <source>
        <strain evidence="3">Zod_Metabat.24</strain>
    </source>
</reference>
<dbReference type="AlphaFoldDB" id="A0A9D8KH45"/>
<sequence>MIIQRPGKYVVVFTFAVILSFMLVLCGCEKLQKEDTAPGPEASGPEVSEPEKHGPKTFNCKFKADFVQKMKEAGGWKTIAKGTTWENCSSTRTETSMDAPGMPAPIKLITITRPDLNLSWQIFEKSKKYVERPLDQPVSGEGFRDPSLYKKVDVDYERVGTETVNGHDCVKYRGTVSISGEGPQEFYVWSARDLKDLIIKKEFVMADGSIYSWEIDNIELGEQSDDVFEIPAGYTKASDDEIGTLMMMEVMGGKMPSMPIVPSAEE</sequence>
<organism evidence="3 4">
    <name type="scientific">Candidatus Zymogenus saltonus</name>
    <dbReference type="NCBI Taxonomy" id="2844893"/>
    <lineage>
        <taxon>Bacteria</taxon>
        <taxon>Deltaproteobacteria</taxon>
        <taxon>Candidatus Zymogenia</taxon>
        <taxon>Candidatus Zymogeniales</taxon>
        <taxon>Candidatus Zymogenaceae</taxon>
        <taxon>Candidatus Zymogenus</taxon>
    </lineage>
</organism>
<comment type="caution">
    <text evidence="3">The sequence shown here is derived from an EMBL/GenBank/DDBJ whole genome shotgun (WGS) entry which is preliminary data.</text>
</comment>
<reference evidence="3" key="2">
    <citation type="submission" date="2021-01" db="EMBL/GenBank/DDBJ databases">
        <authorList>
            <person name="Hahn C.R."/>
            <person name="Youssef N.H."/>
            <person name="Elshahed M."/>
        </authorList>
    </citation>
    <scope>NUCLEOTIDE SEQUENCE</scope>
    <source>
        <strain evidence="3">Zod_Metabat.24</strain>
    </source>
</reference>